<proteinExistence type="predicted"/>
<dbReference type="AlphaFoldDB" id="A0A097SQP0"/>
<dbReference type="PANTHER" id="PTHR33498">
    <property type="entry name" value="TRANSPOSASE FOR INSERTION SEQUENCE ELEMENT IS1557"/>
    <property type="match status" value="1"/>
</dbReference>
<accession>A0A097SQP0</accession>
<dbReference type="Gene3D" id="1.10.10.60">
    <property type="entry name" value="Homeodomain-like"/>
    <property type="match status" value="1"/>
</dbReference>
<dbReference type="EMBL" id="KJ605395">
    <property type="protein sequence ID" value="AIU93858.1"/>
    <property type="molecule type" value="Genomic_DNA"/>
</dbReference>
<evidence type="ECO:0000313" key="3">
    <source>
        <dbReference type="EMBL" id="AIU93858.1"/>
    </source>
</evidence>
<dbReference type="Pfam" id="PF13384">
    <property type="entry name" value="HTH_23"/>
    <property type="match status" value="1"/>
</dbReference>
<keyword evidence="3" id="KW-0614">Plasmid</keyword>
<evidence type="ECO:0000256" key="1">
    <source>
        <dbReference type="SAM" id="MobiDB-lite"/>
    </source>
</evidence>
<dbReference type="InterPro" id="IPR002560">
    <property type="entry name" value="Transposase_DDE"/>
</dbReference>
<feature type="domain" description="Transposase IS204/IS1001/IS1096/IS1165 DDE" evidence="2">
    <location>
        <begin position="108"/>
        <end position="207"/>
    </location>
</feature>
<gene>
    <name evidence="3" type="ORF">LRS1606.424</name>
</gene>
<geneLocation type="plasmid" evidence="3">
    <name>pNSL1</name>
</geneLocation>
<protein>
    <recommendedName>
        <fullName evidence="2">Transposase IS204/IS1001/IS1096/IS1165 DDE domain-containing protein</fullName>
    </recommendedName>
</protein>
<dbReference type="Pfam" id="PF01610">
    <property type="entry name" value="DDE_Tnp_ISL3"/>
    <property type="match status" value="1"/>
</dbReference>
<evidence type="ECO:0000259" key="2">
    <source>
        <dbReference type="Pfam" id="PF01610"/>
    </source>
</evidence>
<dbReference type="InterPro" id="IPR047951">
    <property type="entry name" value="Transpos_ISL3"/>
</dbReference>
<sequence>MHSRYRRQPADATIGAHPVILDLVVRRFFCDNDSCSAATFAEQIAGLTQRRTRRTTALTTMIEAIGLAVAGRAGARLAARLGIHVSRDTLLRVVRAIPDRPIETTPILGIDDFALRRGHVYGTVMVDLTSGRPVDLLPDRTSDTVSTWLQAHPGAEIVCRDRAGAYAEAVRIGAPDAVQVADRWHLWRNLIGAVEKTVIRHRKDLSAPAAPPDDTEEIGDNTVITEAPDGRLVVRTRERHAAVHELHTQEMSISEIARQLNLNRRTVRRFVHASDTDELLATSFDGRSHVTHCARGLPARTLRRRMHRCCASDPGDHRARLPGQRADRPSISAATAHRRPRQAGTTAYAQHQAGHHVVDLPSERSR</sequence>
<reference evidence="3" key="1">
    <citation type="submission" date="2014-03" db="EMBL/GenBank/DDBJ databases">
        <authorList>
            <person name="Zhang G."/>
            <person name="Zhu L."/>
            <person name="Fang P."/>
        </authorList>
    </citation>
    <scope>NUCLEOTIDE SEQUENCE</scope>
    <source>
        <strain evidence="3">NS1</strain>
        <plasmid evidence="3">pNSL1</plasmid>
    </source>
</reference>
<organism evidence="3">
    <name type="scientific">Rhodococcus sp. NS1</name>
    <dbReference type="NCBI Taxonomy" id="402236"/>
    <lineage>
        <taxon>Bacteria</taxon>
        <taxon>Bacillati</taxon>
        <taxon>Actinomycetota</taxon>
        <taxon>Actinomycetes</taxon>
        <taxon>Mycobacteriales</taxon>
        <taxon>Nocardiaceae</taxon>
        <taxon>Rhodococcus</taxon>
    </lineage>
</organism>
<dbReference type="NCBIfam" id="NF033550">
    <property type="entry name" value="transpos_ISL3"/>
    <property type="match status" value="1"/>
</dbReference>
<name>A0A097SQP0_9NOCA</name>
<feature type="region of interest" description="Disordered" evidence="1">
    <location>
        <begin position="312"/>
        <end position="366"/>
    </location>
</feature>
<feature type="compositionally biased region" description="Basic and acidic residues" evidence="1">
    <location>
        <begin position="356"/>
        <end position="366"/>
    </location>
</feature>
<dbReference type="PANTHER" id="PTHR33498:SF1">
    <property type="entry name" value="TRANSPOSASE FOR INSERTION SEQUENCE ELEMENT IS1557"/>
    <property type="match status" value="1"/>
</dbReference>